<dbReference type="InterPro" id="IPR023825">
    <property type="entry name" value="CRISPR-assoc_RAMP_BGP1436"/>
</dbReference>
<protein>
    <submittedName>
        <fullName evidence="3">TIGR03986 family CRISPR-associated RAMP protein</fullName>
    </submittedName>
</protein>
<dbReference type="NCBIfam" id="TIGR03986">
    <property type="entry name" value="TIGR03986 family CRISPR-associated RAMP protein"/>
    <property type="match status" value="1"/>
</dbReference>
<evidence type="ECO:0000256" key="1">
    <source>
        <dbReference type="ARBA" id="ARBA00023118"/>
    </source>
</evidence>
<dbReference type="InterPro" id="IPR005537">
    <property type="entry name" value="RAMP_III_fam"/>
</dbReference>
<dbReference type="Proteomes" id="UP000729701">
    <property type="component" value="Unassembled WGS sequence"/>
</dbReference>
<dbReference type="CDD" id="cd09726">
    <property type="entry name" value="RAMP_I_III"/>
    <property type="match status" value="1"/>
</dbReference>
<proteinExistence type="predicted"/>
<accession>A0A951QSQ6</accession>
<evidence type="ECO:0000259" key="2">
    <source>
        <dbReference type="Pfam" id="PF03787"/>
    </source>
</evidence>
<feature type="domain" description="CRISPR type III-associated protein" evidence="2">
    <location>
        <begin position="57"/>
        <end position="531"/>
    </location>
</feature>
<name>A0A951QSQ6_9CYAN</name>
<dbReference type="AlphaFoldDB" id="A0A951QSQ6"/>
<organism evidence="3 4">
    <name type="scientific">Cyanomargarita calcarea GSE-NOS-MK-12-04C</name>
    <dbReference type="NCBI Taxonomy" id="2839659"/>
    <lineage>
        <taxon>Bacteria</taxon>
        <taxon>Bacillati</taxon>
        <taxon>Cyanobacteriota</taxon>
        <taxon>Cyanophyceae</taxon>
        <taxon>Nostocales</taxon>
        <taxon>Cyanomargaritaceae</taxon>
        <taxon>Cyanomargarita</taxon>
    </lineage>
</organism>
<dbReference type="Pfam" id="PF03787">
    <property type="entry name" value="RAMPs"/>
    <property type="match status" value="1"/>
</dbReference>
<reference evidence="3" key="2">
    <citation type="journal article" date="2022" name="Microbiol. Resour. Announc.">
        <title>Metagenome Sequencing to Explore Phylogenomics of Terrestrial Cyanobacteria.</title>
        <authorList>
            <person name="Ward R.D."/>
            <person name="Stajich J.E."/>
            <person name="Johansen J.R."/>
            <person name="Huntemann M."/>
            <person name="Clum A."/>
            <person name="Foster B."/>
            <person name="Foster B."/>
            <person name="Roux S."/>
            <person name="Palaniappan K."/>
            <person name="Varghese N."/>
            <person name="Mukherjee S."/>
            <person name="Reddy T.B.K."/>
            <person name="Daum C."/>
            <person name="Copeland A."/>
            <person name="Chen I.A."/>
            <person name="Ivanova N.N."/>
            <person name="Kyrpides N.C."/>
            <person name="Shapiro N."/>
            <person name="Eloe-Fadrosh E.A."/>
            <person name="Pietrasiak N."/>
        </authorList>
    </citation>
    <scope>NUCLEOTIDE SEQUENCE</scope>
    <source>
        <strain evidence="3">GSE-NOS-MK-12-04C</strain>
    </source>
</reference>
<gene>
    <name evidence="3" type="ORF">KME60_22270</name>
</gene>
<evidence type="ECO:0000313" key="4">
    <source>
        <dbReference type="Proteomes" id="UP000729701"/>
    </source>
</evidence>
<evidence type="ECO:0000313" key="3">
    <source>
        <dbReference type="EMBL" id="MBW4670060.1"/>
    </source>
</evidence>
<comment type="caution">
    <text evidence="3">The sequence shown here is derived from an EMBL/GenBank/DDBJ whole genome shotgun (WGS) entry which is preliminary data.</text>
</comment>
<keyword evidence="1" id="KW-0051">Antiviral defense</keyword>
<reference evidence="3" key="1">
    <citation type="submission" date="2021-05" db="EMBL/GenBank/DDBJ databases">
        <authorList>
            <person name="Pietrasiak N."/>
            <person name="Ward R."/>
            <person name="Stajich J.E."/>
            <person name="Kurbessoian T."/>
        </authorList>
    </citation>
    <scope>NUCLEOTIDE SEQUENCE</scope>
    <source>
        <strain evidence="3">GSE-NOS-MK-12-04C</strain>
    </source>
</reference>
<dbReference type="EMBL" id="JAHHGZ010000026">
    <property type="protein sequence ID" value="MBW4670060.1"/>
    <property type="molecule type" value="Genomic_DNA"/>
</dbReference>
<dbReference type="GO" id="GO:0051607">
    <property type="term" value="P:defense response to virus"/>
    <property type="evidence" value="ECO:0007669"/>
    <property type="project" value="UniProtKB-KW"/>
</dbReference>
<sequence>MLPRHLNNVPDNKKAKAPYNFVELPNDIIKLEPDSLPQQNTYYPQSGNRYTGKIECTLTTESPLYIRCGFTKEEFECGAESKDLLDFFYTQPEIKNLKPVIPGSSLRGMLRTLVEIITFSKIDRVSDKQRLFFRAVAANPSKDSLGQAYKKYVEPRIIQAGYLKKDSQGWYIQPAISHNGSTFAWVRETDLNLAELKKFDDANYCPQYIDVSYTKVNIDLPGTHQKKGMLVTSGNMKQENQRQASPRRNHCLIFECLVFEANPESAKLRIDNIALEHYRNSLTDFQQQTPFDKDWGILQEKRPVFYYLPEGSNTVGFFGQSPNFRIPYSPQGNGQATTVVDFIPEDLKNALVIDLADAIFGWIKDENIPTDLRQRGSRVFISDANYISAENDIWYTGNSNDTIIPKILSEPKPTCFQHYLVQPAETKADKSQLKHYASQPIDKTIIRGHKLYWHKGSNPDIEHPDGDNATGTQITKIKPIKAGVSFTFKIHLENLSDIELGAILWILKIAANPKYCLSLGMGKPLGMGAVKIEHELLLNTRDNRYSQLFNESKWLTGEENQSDTISKSEACIEAFEKYITDNIHPDDHPEGENAIKLDEIPRIQMLLLMLQCDNQLSADDTRYMTIEPNEYKDRPVLPTPFQVMGVPEQDKRRFGNINGNVPKPKKRDAVKISPKFLEGQILDAKVLNIKGVEVTYELPDGVKKTIKEHKKANFLEEGQTIKVKITALKDDGSIKYVKYHD</sequence>